<dbReference type="RefSeq" id="WP_162799720.1">
    <property type="nucleotide sequence ID" value="NZ_JBHSJF010000006.1"/>
</dbReference>
<organism evidence="4 5">
    <name type="scientific">Flaviflagellibacter deserti</name>
    <dbReference type="NCBI Taxonomy" id="2267266"/>
    <lineage>
        <taxon>Bacteria</taxon>
        <taxon>Pseudomonadati</taxon>
        <taxon>Pseudomonadota</taxon>
        <taxon>Alphaproteobacteria</taxon>
        <taxon>Hyphomicrobiales</taxon>
        <taxon>Flaviflagellibacter</taxon>
    </lineage>
</organism>
<feature type="domain" description="Mce/MlaD" evidence="2">
    <location>
        <begin position="38"/>
        <end position="115"/>
    </location>
</feature>
<proteinExistence type="predicted"/>
<comment type="caution">
    <text evidence="4">The sequence shown here is derived from an EMBL/GenBank/DDBJ whole genome shotgun (WGS) entry which is preliminary data.</text>
</comment>
<evidence type="ECO:0000313" key="5">
    <source>
        <dbReference type="Proteomes" id="UP001595796"/>
    </source>
</evidence>
<dbReference type="SUPFAM" id="SSF159594">
    <property type="entry name" value="XCC0632-like"/>
    <property type="match status" value="1"/>
</dbReference>
<evidence type="ECO:0000256" key="1">
    <source>
        <dbReference type="SAM" id="Phobius"/>
    </source>
</evidence>
<dbReference type="Pfam" id="PF03886">
    <property type="entry name" value="ABC_trans_aux"/>
    <property type="match status" value="1"/>
</dbReference>
<gene>
    <name evidence="4" type="ORF">ACFPFW_08585</name>
</gene>
<keyword evidence="1" id="KW-1133">Transmembrane helix</keyword>
<accession>A0ABV9Z1P3</accession>
<dbReference type="Gene3D" id="3.40.50.10610">
    <property type="entry name" value="ABC-type transport auxiliary lipoprotein component"/>
    <property type="match status" value="1"/>
</dbReference>
<evidence type="ECO:0000259" key="2">
    <source>
        <dbReference type="Pfam" id="PF02470"/>
    </source>
</evidence>
<evidence type="ECO:0000313" key="4">
    <source>
        <dbReference type="EMBL" id="MFC5068072.1"/>
    </source>
</evidence>
<keyword evidence="1" id="KW-0812">Transmembrane</keyword>
<sequence>METRARYLLLGVFTLVIVVAGFLFIYWLNNIGGVGERVTYRVRFDAVVPGLRDGSPVLFNGVRVGEVTGLRIDRQKPKQVDVMIAVDQNTPIASDTQAGVEMQGLMGSPAITLAGGSDGAAPLTATDGPPTLIASSGAAQDAIQAARDVLRHIDSVVMDNADPLKSTIADIKVFAAALARNSERIDTVMTGLSNTFAAQNKPPATVFTLAVPEEITGPATMPTGQLAVPEPTTVLALDTQKILVQSNGGVAPAYPDAQWADNLPKLIQAKVVQGFENAKFMGVSKNPDDFTADHQLVIDLRTFEVSTAADPQVMLEFSAKVMADGKVVAARVFKAAAPTKTDNAATVAKSFDTAFRGVVSDLVSWTLGVL</sequence>
<keyword evidence="1" id="KW-0472">Membrane</keyword>
<feature type="transmembrane region" description="Helical" evidence="1">
    <location>
        <begin position="7"/>
        <end position="28"/>
    </location>
</feature>
<dbReference type="Proteomes" id="UP001595796">
    <property type="component" value="Unassembled WGS sequence"/>
</dbReference>
<protein>
    <submittedName>
        <fullName evidence="4">ABC-type transport auxiliary lipoprotein family protein</fullName>
    </submittedName>
</protein>
<keyword evidence="4" id="KW-0449">Lipoprotein</keyword>
<dbReference type="InterPro" id="IPR003399">
    <property type="entry name" value="Mce/MlaD"/>
</dbReference>
<dbReference type="PANTHER" id="PTHR36698:SF2">
    <property type="entry name" value="MCE_MLAD DOMAIN-CONTAINING PROTEIN"/>
    <property type="match status" value="1"/>
</dbReference>
<keyword evidence="5" id="KW-1185">Reference proteome</keyword>
<dbReference type="EMBL" id="JBHSJF010000006">
    <property type="protein sequence ID" value="MFC5068072.1"/>
    <property type="molecule type" value="Genomic_DNA"/>
</dbReference>
<reference evidence="5" key="1">
    <citation type="journal article" date="2019" name="Int. J. Syst. Evol. Microbiol.">
        <title>The Global Catalogue of Microorganisms (GCM) 10K type strain sequencing project: providing services to taxonomists for standard genome sequencing and annotation.</title>
        <authorList>
            <consortium name="The Broad Institute Genomics Platform"/>
            <consortium name="The Broad Institute Genome Sequencing Center for Infectious Disease"/>
            <person name="Wu L."/>
            <person name="Ma J."/>
        </authorList>
    </citation>
    <scope>NUCLEOTIDE SEQUENCE [LARGE SCALE GENOMIC DNA]</scope>
    <source>
        <strain evidence="5">CGMCC 1.16444</strain>
    </source>
</reference>
<dbReference type="Pfam" id="PF02470">
    <property type="entry name" value="MlaD"/>
    <property type="match status" value="1"/>
</dbReference>
<dbReference type="InterPro" id="IPR005586">
    <property type="entry name" value="ABC_trans_aux"/>
</dbReference>
<name>A0ABV9Z1P3_9HYPH</name>
<dbReference type="PANTHER" id="PTHR36698">
    <property type="entry name" value="BLL5892 PROTEIN"/>
    <property type="match status" value="1"/>
</dbReference>
<evidence type="ECO:0000259" key="3">
    <source>
        <dbReference type="Pfam" id="PF03886"/>
    </source>
</evidence>
<feature type="domain" description="ABC-type transport auxiliary lipoprotein component" evidence="3">
    <location>
        <begin position="207"/>
        <end position="361"/>
    </location>
</feature>